<sequence length="81" mass="9253">MAARKAGLSEYEGAAAPKPWRKWLRYGGMGMQLVSFVLLVVEVFRMIETDFHGVDQSRIITYLVVFFTGRVLQMIAGFTRH</sequence>
<organism evidence="2 3">
    <name type="scientific">Iodidimonas gelatinilytica</name>
    <dbReference type="NCBI Taxonomy" id="1236966"/>
    <lineage>
        <taxon>Bacteria</taxon>
        <taxon>Pseudomonadati</taxon>
        <taxon>Pseudomonadota</taxon>
        <taxon>Alphaproteobacteria</taxon>
        <taxon>Iodidimonadales</taxon>
        <taxon>Iodidimonadaceae</taxon>
        <taxon>Iodidimonas</taxon>
    </lineage>
</organism>
<evidence type="ECO:0008006" key="4">
    <source>
        <dbReference type="Google" id="ProtNLM"/>
    </source>
</evidence>
<comment type="caution">
    <text evidence="2">The sequence shown here is derived from an EMBL/GenBank/DDBJ whole genome shotgun (WGS) entry which is preliminary data.</text>
</comment>
<dbReference type="RefSeq" id="WP_149999645.1">
    <property type="nucleotide sequence ID" value="NZ_BKCL01000002.1"/>
</dbReference>
<keyword evidence="1" id="KW-1133">Transmembrane helix</keyword>
<name>A0A5A7MM30_9PROT</name>
<evidence type="ECO:0000313" key="3">
    <source>
        <dbReference type="Proteomes" id="UP000322084"/>
    </source>
</evidence>
<evidence type="ECO:0000313" key="2">
    <source>
        <dbReference type="EMBL" id="GEQ97072.1"/>
    </source>
</evidence>
<protein>
    <recommendedName>
        <fullName evidence="4">ABC transporter ATP-binding protein</fullName>
    </recommendedName>
</protein>
<keyword evidence="1" id="KW-0812">Transmembrane</keyword>
<dbReference type="AlphaFoldDB" id="A0A5A7MM30"/>
<gene>
    <name evidence="2" type="ORF">JCM17844_07090</name>
</gene>
<accession>A0A5A7MM30</accession>
<keyword evidence="1" id="KW-0472">Membrane</keyword>
<proteinExistence type="predicted"/>
<reference evidence="2 3" key="1">
    <citation type="submission" date="2019-09" db="EMBL/GenBank/DDBJ databases">
        <title>NBRP : Genome information of microbial organism related human and environment.</title>
        <authorList>
            <person name="Hattori M."/>
            <person name="Oshima K."/>
            <person name="Inaba H."/>
            <person name="Suda W."/>
            <person name="Sakamoto M."/>
            <person name="Iino T."/>
            <person name="Kitahara M."/>
            <person name="Oshida Y."/>
            <person name="Iida T."/>
            <person name="Kudo T."/>
            <person name="Itoh T."/>
            <person name="Ohkuma M."/>
        </authorList>
    </citation>
    <scope>NUCLEOTIDE SEQUENCE [LARGE SCALE GENOMIC DNA]</scope>
    <source>
        <strain evidence="2 3">Hi-2</strain>
    </source>
</reference>
<feature type="transmembrane region" description="Helical" evidence="1">
    <location>
        <begin position="26"/>
        <end position="47"/>
    </location>
</feature>
<dbReference type="EMBL" id="BKCL01000002">
    <property type="protein sequence ID" value="GEQ97072.1"/>
    <property type="molecule type" value="Genomic_DNA"/>
</dbReference>
<evidence type="ECO:0000256" key="1">
    <source>
        <dbReference type="SAM" id="Phobius"/>
    </source>
</evidence>
<feature type="transmembrane region" description="Helical" evidence="1">
    <location>
        <begin position="59"/>
        <end position="78"/>
    </location>
</feature>
<dbReference type="Proteomes" id="UP000322084">
    <property type="component" value="Unassembled WGS sequence"/>
</dbReference>